<dbReference type="EMBL" id="CAJVRL010000001">
    <property type="protein sequence ID" value="CAG8948875.1"/>
    <property type="molecule type" value="Genomic_DNA"/>
</dbReference>
<gene>
    <name evidence="2" type="ORF">HYFRA_00001999</name>
</gene>
<evidence type="ECO:0000313" key="3">
    <source>
        <dbReference type="Proteomes" id="UP000696280"/>
    </source>
</evidence>
<dbReference type="AlphaFoldDB" id="A0A9N9PMF2"/>
<comment type="caution">
    <text evidence="2">The sequence shown here is derived from an EMBL/GenBank/DDBJ whole genome shotgun (WGS) entry which is preliminary data.</text>
</comment>
<evidence type="ECO:0000256" key="1">
    <source>
        <dbReference type="SAM" id="MobiDB-lite"/>
    </source>
</evidence>
<reference evidence="2" key="1">
    <citation type="submission" date="2021-07" db="EMBL/GenBank/DDBJ databases">
        <authorList>
            <person name="Durling M."/>
        </authorList>
    </citation>
    <scope>NUCLEOTIDE SEQUENCE</scope>
</reference>
<proteinExistence type="predicted"/>
<feature type="compositionally biased region" description="Basic and acidic residues" evidence="1">
    <location>
        <begin position="1"/>
        <end position="14"/>
    </location>
</feature>
<name>A0A9N9PMF2_9HELO</name>
<dbReference type="Proteomes" id="UP000696280">
    <property type="component" value="Unassembled WGS sequence"/>
</dbReference>
<evidence type="ECO:0000313" key="2">
    <source>
        <dbReference type="EMBL" id="CAG8948875.1"/>
    </source>
</evidence>
<dbReference type="OrthoDB" id="10397093at2759"/>
<accession>A0A9N9PMF2</accession>
<organism evidence="2 3">
    <name type="scientific">Hymenoscyphus fraxineus</name>
    <dbReference type="NCBI Taxonomy" id="746836"/>
    <lineage>
        <taxon>Eukaryota</taxon>
        <taxon>Fungi</taxon>
        <taxon>Dikarya</taxon>
        <taxon>Ascomycota</taxon>
        <taxon>Pezizomycotina</taxon>
        <taxon>Leotiomycetes</taxon>
        <taxon>Helotiales</taxon>
        <taxon>Helotiaceae</taxon>
        <taxon>Hymenoscyphus</taxon>
    </lineage>
</organism>
<protein>
    <submittedName>
        <fullName evidence="2">Uncharacterized protein</fullName>
    </submittedName>
</protein>
<sequence>MMRGQTEHTQHTKSYDQPCRKARRTMAAPHPNPPGETWANDDLAFMKAILQKHNILDRVDWGTGKTFLYNDREGFTSHLSDTLENNQLLNIAMREYNRHLLEWNKQKLHEGYSVAEIRSFEGVKMLVTALDIRTLFNFISDTKGNWFWIHDEHGNFSGYDQLVQPLIDEDERAKAEGREGLITTI</sequence>
<keyword evidence="3" id="KW-1185">Reference proteome</keyword>
<feature type="region of interest" description="Disordered" evidence="1">
    <location>
        <begin position="1"/>
        <end position="37"/>
    </location>
</feature>